<evidence type="ECO:0000256" key="2">
    <source>
        <dbReference type="SAM" id="Phobius"/>
    </source>
</evidence>
<feature type="transmembrane region" description="Helical" evidence="2">
    <location>
        <begin position="126"/>
        <end position="142"/>
    </location>
</feature>
<feature type="transmembrane region" description="Helical" evidence="2">
    <location>
        <begin position="252"/>
        <end position="274"/>
    </location>
</feature>
<dbReference type="InterPro" id="IPR052258">
    <property type="entry name" value="Diverse_Func_Domain-Protein"/>
</dbReference>
<feature type="transmembrane region" description="Helical" evidence="2">
    <location>
        <begin position="182"/>
        <end position="201"/>
    </location>
</feature>
<protein>
    <submittedName>
        <fullName evidence="3">Uncharacterized protein</fullName>
    </submittedName>
</protein>
<keyword evidence="4" id="KW-1185">Reference proteome</keyword>
<evidence type="ECO:0000313" key="3">
    <source>
        <dbReference type="EMBL" id="GAA2695628.1"/>
    </source>
</evidence>
<evidence type="ECO:0000256" key="1">
    <source>
        <dbReference type="SAM" id="MobiDB-lite"/>
    </source>
</evidence>
<reference evidence="3 4" key="1">
    <citation type="journal article" date="2019" name="Int. J. Syst. Evol. Microbiol.">
        <title>The Global Catalogue of Microorganisms (GCM) 10K type strain sequencing project: providing services to taxonomists for standard genome sequencing and annotation.</title>
        <authorList>
            <consortium name="The Broad Institute Genomics Platform"/>
            <consortium name="The Broad Institute Genome Sequencing Center for Infectious Disease"/>
            <person name="Wu L."/>
            <person name="Ma J."/>
        </authorList>
    </citation>
    <scope>NUCLEOTIDE SEQUENCE [LARGE SCALE GENOMIC DNA]</scope>
    <source>
        <strain evidence="3 4">JCM 4531</strain>
    </source>
</reference>
<evidence type="ECO:0000313" key="4">
    <source>
        <dbReference type="Proteomes" id="UP001499989"/>
    </source>
</evidence>
<organism evidence="3 4">
    <name type="scientific">Streptomyces violaceolatus</name>
    <dbReference type="NCBI Taxonomy" id="67378"/>
    <lineage>
        <taxon>Bacteria</taxon>
        <taxon>Bacillati</taxon>
        <taxon>Actinomycetota</taxon>
        <taxon>Actinomycetes</taxon>
        <taxon>Kitasatosporales</taxon>
        <taxon>Streptomycetaceae</taxon>
        <taxon>Streptomyces</taxon>
        <taxon>Streptomyces violaceoruber group</taxon>
    </lineage>
</organism>
<feature type="transmembrane region" description="Helical" evidence="2">
    <location>
        <begin position="31"/>
        <end position="49"/>
    </location>
</feature>
<dbReference type="PANTHER" id="PTHR37612">
    <property type="entry name" value="FIBROIN HEAVY CHAIN FIB-H LIKE PROTEIN"/>
    <property type="match status" value="1"/>
</dbReference>
<comment type="caution">
    <text evidence="3">The sequence shown here is derived from an EMBL/GenBank/DDBJ whole genome shotgun (WGS) entry which is preliminary data.</text>
</comment>
<feature type="transmembrane region" description="Helical" evidence="2">
    <location>
        <begin position="154"/>
        <end position="176"/>
    </location>
</feature>
<keyword evidence="2" id="KW-0812">Transmembrane</keyword>
<feature type="compositionally biased region" description="Gly residues" evidence="1">
    <location>
        <begin position="315"/>
        <end position="341"/>
    </location>
</feature>
<proteinExistence type="predicted"/>
<feature type="compositionally biased region" description="Gly residues" evidence="1">
    <location>
        <begin position="350"/>
        <end position="429"/>
    </location>
</feature>
<keyword evidence="2" id="KW-0472">Membrane</keyword>
<feature type="transmembrane region" description="Helical" evidence="2">
    <location>
        <begin position="69"/>
        <end position="89"/>
    </location>
</feature>
<name>A0ABN3T741_9ACTN</name>
<feature type="transmembrane region" description="Helical" evidence="2">
    <location>
        <begin position="101"/>
        <end position="120"/>
    </location>
</feature>
<feature type="transmembrane region" description="Helical" evidence="2">
    <location>
        <begin position="208"/>
        <end position="232"/>
    </location>
</feature>
<accession>A0ABN3T741</accession>
<sequence>MSTCATGNSFFDGVRAFFSFIGDPIGTILDLVARAILGAAVSVFASVTAQVPTLSGTTTSREVNAQSQWIVVWLAVGSLLFAAARMAIERRGDAGLTALKGILRVILVSAAATTVVTAAARISDDYSTYLFNAGVSRLMMYVGGCSSTNTFNRFLLLVLAFLLLIAGIIQTILLYIRLGVMIVLLGTLPLAAAASMTDWGAGWWRKHIGWMIAWLLYKPATALVMFAGQAMISSSQKPDVTSTVADPAAVERIAGIGVMLLSAVALPALLKLIVPATAALGGGSAASGGMSMALGAAASGARALGGLAAAANGMGGGSGGDDSGPSGAGGSGGAGGKGNSDGSGSDDKGGSTGGGERGSGGGANSGSPGAAGGAGGSGGSGGSGGDGGGGSGGAGNSGASGAGGGGNSGAGGGGGSGGRGGTSGGGSGAAGVAEGVATALAVTQKIVQVTGSALDDADGNRGHNT</sequence>
<dbReference type="EMBL" id="BAAASK010000021">
    <property type="protein sequence ID" value="GAA2695628.1"/>
    <property type="molecule type" value="Genomic_DNA"/>
</dbReference>
<feature type="region of interest" description="Disordered" evidence="1">
    <location>
        <begin position="315"/>
        <end position="431"/>
    </location>
</feature>
<gene>
    <name evidence="3" type="ORF">GCM10010310_57440</name>
</gene>
<dbReference type="PANTHER" id="PTHR37612:SF20">
    <property type="entry name" value="PER-HEXAMER REPEAT PROTEIN 5-RELATED"/>
    <property type="match status" value="1"/>
</dbReference>
<dbReference type="RefSeq" id="WP_319123276.1">
    <property type="nucleotide sequence ID" value="NZ_BAAASK010000021.1"/>
</dbReference>
<dbReference type="Proteomes" id="UP001499989">
    <property type="component" value="Unassembled WGS sequence"/>
</dbReference>
<keyword evidence="2" id="KW-1133">Transmembrane helix</keyword>